<keyword evidence="8" id="KW-1185">Reference proteome</keyword>
<feature type="domain" description="Rod shape-determining protein MreC beta-barrel core" evidence="6">
    <location>
        <begin position="138"/>
        <end position="271"/>
    </location>
</feature>
<dbReference type="PANTHER" id="PTHR34138">
    <property type="entry name" value="CELL SHAPE-DETERMINING PROTEIN MREC"/>
    <property type="match status" value="1"/>
</dbReference>
<dbReference type="PANTHER" id="PTHR34138:SF1">
    <property type="entry name" value="CELL SHAPE-DETERMINING PROTEIN MREC"/>
    <property type="match status" value="1"/>
</dbReference>
<sequence>MALRSPARRDQDEGVRFSRTLTVTLFAASILLIIFDRPEVRPPQLAAVRSAVVDVAAPALDLAARPLRGLGNIGPYWRRQGELAQENEELRDQLNETRYWRDLALRLRDQIEIYEEALELDVPATQERVGAWTLADPTGPFVRSRIIGAGAQRGIEDGDPVLNVFGLVGRVVETGQRSSRVLLLTDLNSRVPVMADRSNARAVMVGNNTNFPRLDYVGRDADLQEGDRIVTSGDDGVLPRGLPIGVAAQDRDGQWRVRLFSDQAAVDFVWVFPHSRVQPPDADPVLDPVVPDDSAPDAGEALASGETSDPVQAAAEGDQ</sequence>
<dbReference type="Gene3D" id="2.40.10.350">
    <property type="entry name" value="Rod shape-determining protein MreC, domain 2"/>
    <property type="match status" value="1"/>
</dbReference>
<gene>
    <name evidence="7" type="primary">mreC</name>
    <name evidence="7" type="ORF">V0U35_09790</name>
</gene>
<accession>A0ABU7LZV2</accession>
<evidence type="ECO:0000259" key="6">
    <source>
        <dbReference type="Pfam" id="PF04085"/>
    </source>
</evidence>
<dbReference type="InterPro" id="IPR055342">
    <property type="entry name" value="MreC_beta-barrel_core"/>
</dbReference>
<dbReference type="EMBL" id="JAZDRO010000004">
    <property type="protein sequence ID" value="MEE2566971.1"/>
    <property type="molecule type" value="Genomic_DNA"/>
</dbReference>
<dbReference type="Gene3D" id="2.40.10.340">
    <property type="entry name" value="Rod shape-determining protein MreC, domain 1"/>
    <property type="match status" value="1"/>
</dbReference>
<evidence type="ECO:0000256" key="5">
    <source>
        <dbReference type="SAM" id="MobiDB-lite"/>
    </source>
</evidence>
<evidence type="ECO:0000256" key="1">
    <source>
        <dbReference type="ARBA" id="ARBA00009369"/>
    </source>
</evidence>
<dbReference type="RefSeq" id="WP_330196528.1">
    <property type="nucleotide sequence ID" value="NZ_JAZDRO010000004.1"/>
</dbReference>
<keyword evidence="3" id="KW-0133">Cell shape</keyword>
<evidence type="ECO:0000313" key="8">
    <source>
        <dbReference type="Proteomes" id="UP001310692"/>
    </source>
</evidence>
<proteinExistence type="inferred from homology"/>
<dbReference type="InterPro" id="IPR042177">
    <property type="entry name" value="Cell/Rod_1"/>
</dbReference>
<evidence type="ECO:0000256" key="4">
    <source>
        <dbReference type="ARBA" id="ARBA00032089"/>
    </source>
</evidence>
<dbReference type="Pfam" id="PF04085">
    <property type="entry name" value="MreC"/>
    <property type="match status" value="1"/>
</dbReference>
<feature type="region of interest" description="Disordered" evidence="5">
    <location>
        <begin position="279"/>
        <end position="319"/>
    </location>
</feature>
<dbReference type="InterPro" id="IPR042175">
    <property type="entry name" value="Cell/Rod_MreC_2"/>
</dbReference>
<dbReference type="Proteomes" id="UP001310692">
    <property type="component" value="Unassembled WGS sequence"/>
</dbReference>
<name>A0ABU7LZV2_9PROT</name>
<evidence type="ECO:0000313" key="7">
    <source>
        <dbReference type="EMBL" id="MEE2566971.1"/>
    </source>
</evidence>
<dbReference type="InterPro" id="IPR007221">
    <property type="entry name" value="MreC"/>
</dbReference>
<evidence type="ECO:0000256" key="2">
    <source>
        <dbReference type="ARBA" id="ARBA00013855"/>
    </source>
</evidence>
<reference evidence="7 8" key="1">
    <citation type="submission" date="2024-01" db="EMBL/GenBank/DDBJ databases">
        <title>Hyphobacterium bacterium isolated from marine sediment.</title>
        <authorList>
            <person name="Zhao S."/>
        </authorList>
    </citation>
    <scope>NUCLEOTIDE SEQUENCE [LARGE SCALE GENOMIC DNA]</scope>
    <source>
        <strain evidence="7 8">Y60-23</strain>
    </source>
</reference>
<feature type="compositionally biased region" description="Low complexity" evidence="5">
    <location>
        <begin position="279"/>
        <end position="298"/>
    </location>
</feature>
<organism evidence="7 8">
    <name type="scientific">Hyphobacterium marinum</name>
    <dbReference type="NCBI Taxonomy" id="3116574"/>
    <lineage>
        <taxon>Bacteria</taxon>
        <taxon>Pseudomonadati</taxon>
        <taxon>Pseudomonadota</taxon>
        <taxon>Alphaproteobacteria</taxon>
        <taxon>Maricaulales</taxon>
        <taxon>Maricaulaceae</taxon>
        <taxon>Hyphobacterium</taxon>
    </lineage>
</organism>
<evidence type="ECO:0000256" key="3">
    <source>
        <dbReference type="ARBA" id="ARBA00022960"/>
    </source>
</evidence>
<comment type="similarity">
    <text evidence="1">Belongs to the MreC family.</text>
</comment>
<comment type="caution">
    <text evidence="7">The sequence shown here is derived from an EMBL/GenBank/DDBJ whole genome shotgun (WGS) entry which is preliminary data.</text>
</comment>
<protein>
    <recommendedName>
        <fullName evidence="2">Cell shape-determining protein MreC</fullName>
    </recommendedName>
    <alternativeName>
        <fullName evidence="4">Cell shape protein MreC</fullName>
    </alternativeName>
</protein>